<dbReference type="Gene3D" id="2.60.120.10">
    <property type="entry name" value="Jelly Rolls"/>
    <property type="match status" value="1"/>
</dbReference>
<dbReference type="Pfam" id="PF13621">
    <property type="entry name" value="Cupin_8"/>
    <property type="match status" value="1"/>
</dbReference>
<gene>
    <name evidence="3" type="ORF">Ctob_007035</name>
</gene>
<organism evidence="3 4">
    <name type="scientific">Chrysochromulina tobinii</name>
    <dbReference type="NCBI Taxonomy" id="1460289"/>
    <lineage>
        <taxon>Eukaryota</taxon>
        <taxon>Haptista</taxon>
        <taxon>Haptophyta</taxon>
        <taxon>Prymnesiophyceae</taxon>
        <taxon>Prymnesiales</taxon>
        <taxon>Chrysochromulinaceae</taxon>
        <taxon>Chrysochromulina</taxon>
    </lineage>
</organism>
<protein>
    <submittedName>
        <fullName evidence="3">Hypoxia-inducible factor alpha subunit inhibitor</fullName>
    </submittedName>
</protein>
<evidence type="ECO:0000313" key="3">
    <source>
        <dbReference type="EMBL" id="KOO27252.1"/>
    </source>
</evidence>
<dbReference type="EMBL" id="JWZX01002740">
    <property type="protein sequence ID" value="KOO27252.1"/>
    <property type="molecule type" value="Genomic_DNA"/>
</dbReference>
<dbReference type="InterPro" id="IPR014710">
    <property type="entry name" value="RmlC-like_jellyroll"/>
</dbReference>
<accession>A0A0M0JLN5</accession>
<evidence type="ECO:0000259" key="2">
    <source>
        <dbReference type="Pfam" id="PF13621"/>
    </source>
</evidence>
<feature type="region of interest" description="Disordered" evidence="1">
    <location>
        <begin position="126"/>
        <end position="152"/>
    </location>
</feature>
<dbReference type="PANTHER" id="PTHR12461">
    <property type="entry name" value="HYPOXIA-INDUCIBLE FACTOR 1 ALPHA INHIBITOR-RELATED"/>
    <property type="match status" value="1"/>
</dbReference>
<proteinExistence type="predicted"/>
<dbReference type="PANTHER" id="PTHR12461:SF105">
    <property type="entry name" value="HYPOXIA-INDUCIBLE FACTOR 1-ALPHA INHIBITOR"/>
    <property type="match status" value="1"/>
</dbReference>
<dbReference type="OrthoDB" id="47172at2759"/>
<feature type="compositionally biased region" description="Low complexity" evidence="1">
    <location>
        <begin position="130"/>
        <end position="147"/>
    </location>
</feature>
<dbReference type="Proteomes" id="UP000037460">
    <property type="component" value="Unassembled WGS sequence"/>
</dbReference>
<comment type="caution">
    <text evidence="3">The sequence shown here is derived from an EMBL/GenBank/DDBJ whole genome shotgun (WGS) entry which is preliminary data.</text>
</comment>
<dbReference type="InterPro" id="IPR041667">
    <property type="entry name" value="Cupin_8"/>
</dbReference>
<dbReference type="SUPFAM" id="SSF51197">
    <property type="entry name" value="Clavaminate synthase-like"/>
    <property type="match status" value="1"/>
</dbReference>
<evidence type="ECO:0000313" key="4">
    <source>
        <dbReference type="Proteomes" id="UP000037460"/>
    </source>
</evidence>
<name>A0A0M0JLN5_9EUKA</name>
<feature type="domain" description="Cupin-like" evidence="2">
    <location>
        <begin position="64"/>
        <end position="122"/>
    </location>
</feature>
<reference evidence="4" key="1">
    <citation type="journal article" date="2015" name="PLoS Genet.">
        <title>Genome Sequence and Transcriptome Analyses of Chrysochromulina tobin: Metabolic Tools for Enhanced Algal Fitness in the Prominent Order Prymnesiales (Haptophyceae).</title>
        <authorList>
            <person name="Hovde B.T."/>
            <person name="Deodato C.R."/>
            <person name="Hunsperger H.M."/>
            <person name="Ryken S.A."/>
            <person name="Yost W."/>
            <person name="Jha R.K."/>
            <person name="Patterson J."/>
            <person name="Monnat R.J. Jr."/>
            <person name="Barlow S.B."/>
            <person name="Starkenburg S.R."/>
            <person name="Cattolico R.A."/>
        </authorList>
    </citation>
    <scope>NUCLEOTIDE SEQUENCE</scope>
    <source>
        <strain evidence="4">CCMP291</strain>
    </source>
</reference>
<keyword evidence="4" id="KW-1185">Reference proteome</keyword>
<evidence type="ECO:0000256" key="1">
    <source>
        <dbReference type="SAM" id="MobiDB-lite"/>
    </source>
</evidence>
<dbReference type="AlphaFoldDB" id="A0A0M0JLN5"/>
<sequence>MSDFEARLRHCESGSTGTQPHLYLQAVLASRNAPCRPLGKALGRDLEERIGWAWLRATCEAAGYRLYPYPVGHPMDNFAMASLERPDLARFPMLAQAEGHVALVQPGDVLFLPKFWWHHVEAPPSPSPAPALASSPTPATAPATTAAHDGLPPRTQNLSLNFWLGPASPRTQEHYEWLSTRASSRRVVQYFVGGPEGAQRVREELHALGLAVGPETPREQQEGSARYGATLEGSARDGADKEQQEEALGALMSTSSARDGADKEQQEEALGALMSTSSARDGADTEQQEEALGALMSTSSGAIRCLHAARMAEQGATAVCGGSRAGGRFLNAVAAAEDAAWGLDGRHAACTFAAKLREEVAAVAGSDAAARALLRQCTRDGRLYPGLAPPIEGPIVRSEHGETTPEDEVEAALGGVVWR</sequence>